<dbReference type="GeneTree" id="ENSGT01110000267167"/>
<dbReference type="GO" id="GO:0005886">
    <property type="term" value="C:plasma membrane"/>
    <property type="evidence" value="ECO:0007669"/>
    <property type="project" value="UniProtKB-SubCell"/>
</dbReference>
<evidence type="ECO:0000313" key="18">
    <source>
        <dbReference type="Ensembl" id="ENSCSEP00000004308.1"/>
    </source>
</evidence>
<dbReference type="InParanoid" id="A0A3P8UM78"/>
<keyword evidence="11 14" id="KW-0675">Receptor</keyword>
<dbReference type="PANTHER" id="PTHR24233">
    <property type="entry name" value="P2Y PURINOCEPTOR-RELATED G-PROTEIN COUPLED RECEPTOR"/>
    <property type="match status" value="1"/>
</dbReference>
<dbReference type="GeneID" id="103378534"/>
<comment type="subcellular location">
    <subcellularLocation>
        <location evidence="1">Cell membrane</location>
        <topology evidence="1">Multi-pass membrane protein</topology>
    </subcellularLocation>
</comment>
<dbReference type="STRING" id="244447.ENSCSEP00000004308"/>
<evidence type="ECO:0000256" key="16">
    <source>
        <dbReference type="SAM" id="Phobius"/>
    </source>
</evidence>
<evidence type="ECO:0000256" key="13">
    <source>
        <dbReference type="ARBA" id="ARBA00023224"/>
    </source>
</evidence>
<dbReference type="FunCoup" id="A0A3P8UM78">
    <property type="interactions" value="842"/>
</dbReference>
<dbReference type="KEGG" id="csem:103378534"/>
<dbReference type="InterPro" id="IPR017452">
    <property type="entry name" value="GPCR_Rhodpsn_7TM"/>
</dbReference>
<keyword evidence="5" id="KW-0145">Chemotaxis</keyword>
<feature type="transmembrane region" description="Helical" evidence="16">
    <location>
        <begin position="206"/>
        <end position="237"/>
    </location>
</feature>
<feature type="transmembrane region" description="Helical" evidence="16">
    <location>
        <begin position="40"/>
        <end position="64"/>
    </location>
</feature>
<dbReference type="AlphaFoldDB" id="A0A3P8UM78"/>
<evidence type="ECO:0000259" key="17">
    <source>
        <dbReference type="PROSITE" id="PS50262"/>
    </source>
</evidence>
<dbReference type="InterPro" id="IPR002282">
    <property type="entry name" value="PAF_rcpt"/>
</dbReference>
<dbReference type="GO" id="GO:0004992">
    <property type="term" value="F:platelet activating factor receptor activity"/>
    <property type="evidence" value="ECO:0007669"/>
    <property type="project" value="InterPro"/>
</dbReference>
<keyword evidence="7 16" id="KW-1133">Transmembrane helix</keyword>
<evidence type="ECO:0000256" key="10">
    <source>
        <dbReference type="ARBA" id="ARBA00023157"/>
    </source>
</evidence>
<dbReference type="GO" id="GO:0006935">
    <property type="term" value="P:chemotaxis"/>
    <property type="evidence" value="ECO:0007669"/>
    <property type="project" value="UniProtKB-KW"/>
</dbReference>
<evidence type="ECO:0000256" key="1">
    <source>
        <dbReference type="ARBA" id="ARBA00004651"/>
    </source>
</evidence>
<organism evidence="18 19">
    <name type="scientific">Cynoglossus semilaevis</name>
    <name type="common">Tongue sole</name>
    <dbReference type="NCBI Taxonomy" id="244447"/>
    <lineage>
        <taxon>Eukaryota</taxon>
        <taxon>Metazoa</taxon>
        <taxon>Chordata</taxon>
        <taxon>Craniata</taxon>
        <taxon>Vertebrata</taxon>
        <taxon>Euteleostomi</taxon>
        <taxon>Actinopterygii</taxon>
        <taxon>Neopterygii</taxon>
        <taxon>Teleostei</taxon>
        <taxon>Neoteleostei</taxon>
        <taxon>Acanthomorphata</taxon>
        <taxon>Carangaria</taxon>
        <taxon>Pleuronectiformes</taxon>
        <taxon>Pleuronectoidei</taxon>
        <taxon>Cynoglossidae</taxon>
        <taxon>Cynoglossinae</taxon>
        <taxon>Cynoglossus</taxon>
    </lineage>
</organism>
<dbReference type="GO" id="GO:0045028">
    <property type="term" value="F:G protein-coupled purinergic nucleotide receptor activity"/>
    <property type="evidence" value="ECO:0007669"/>
    <property type="project" value="TreeGrafter"/>
</dbReference>
<evidence type="ECO:0000256" key="14">
    <source>
        <dbReference type="RuleBase" id="RU000688"/>
    </source>
</evidence>
<proteinExistence type="inferred from homology"/>
<protein>
    <recommendedName>
        <fullName evidence="3">Platelet-activating factor receptor</fullName>
    </recommendedName>
</protein>
<feature type="transmembrane region" description="Helical" evidence="16">
    <location>
        <begin position="158"/>
        <end position="178"/>
    </location>
</feature>
<keyword evidence="9 16" id="KW-0472">Membrane</keyword>
<dbReference type="Gene3D" id="1.20.1070.10">
    <property type="entry name" value="Rhodopsin 7-helix transmembrane proteins"/>
    <property type="match status" value="1"/>
</dbReference>
<keyword evidence="8 14" id="KW-0297">G-protein coupled receptor</keyword>
<evidence type="ECO:0000256" key="4">
    <source>
        <dbReference type="ARBA" id="ARBA00022475"/>
    </source>
</evidence>
<evidence type="ECO:0000256" key="3">
    <source>
        <dbReference type="ARBA" id="ARBA00016224"/>
    </source>
</evidence>
<evidence type="ECO:0000256" key="5">
    <source>
        <dbReference type="ARBA" id="ARBA00022500"/>
    </source>
</evidence>
<keyword evidence="4" id="KW-1003">Cell membrane</keyword>
<dbReference type="Proteomes" id="UP000265120">
    <property type="component" value="Chromosome 1"/>
</dbReference>
<dbReference type="OrthoDB" id="5985406at2759"/>
<reference evidence="18" key="3">
    <citation type="submission" date="2025-09" db="UniProtKB">
        <authorList>
            <consortium name="Ensembl"/>
        </authorList>
    </citation>
    <scope>IDENTIFICATION</scope>
</reference>
<dbReference type="PRINTS" id="PR00237">
    <property type="entry name" value="GPCRRHODOPSN"/>
</dbReference>
<evidence type="ECO:0000256" key="9">
    <source>
        <dbReference type="ARBA" id="ARBA00023136"/>
    </source>
</evidence>
<dbReference type="Pfam" id="PF00001">
    <property type="entry name" value="7tm_1"/>
    <property type="match status" value="1"/>
</dbReference>
<dbReference type="PANTHER" id="PTHR24233:SF6">
    <property type="entry name" value="PLATELET-ACTIVATING FACTOR RECEPTOR"/>
    <property type="match status" value="1"/>
</dbReference>
<evidence type="ECO:0000256" key="11">
    <source>
        <dbReference type="ARBA" id="ARBA00023170"/>
    </source>
</evidence>
<feature type="domain" description="G-protein coupled receptors family 1 profile" evidence="17">
    <location>
        <begin position="56"/>
        <end position="329"/>
    </location>
</feature>
<evidence type="ECO:0000256" key="6">
    <source>
        <dbReference type="ARBA" id="ARBA00022692"/>
    </source>
</evidence>
<dbReference type="PROSITE" id="PS50262">
    <property type="entry name" value="G_PROTEIN_RECEP_F1_2"/>
    <property type="match status" value="1"/>
</dbReference>
<dbReference type="RefSeq" id="XP_008308021.1">
    <property type="nucleotide sequence ID" value="XM_008309799.3"/>
</dbReference>
<keyword evidence="13 14" id="KW-0807">Transducer</keyword>
<reference evidence="18" key="2">
    <citation type="submission" date="2025-08" db="UniProtKB">
        <authorList>
            <consortium name="Ensembl"/>
        </authorList>
    </citation>
    <scope>IDENTIFICATION</scope>
</reference>
<evidence type="ECO:0000256" key="2">
    <source>
        <dbReference type="ARBA" id="ARBA00011145"/>
    </source>
</evidence>
<reference evidence="18 19" key="1">
    <citation type="journal article" date="2014" name="Nat. Genet.">
        <title>Whole-genome sequence of a flatfish provides insights into ZW sex chromosome evolution and adaptation to a benthic lifestyle.</title>
        <authorList>
            <person name="Chen S."/>
            <person name="Zhang G."/>
            <person name="Shao C."/>
            <person name="Huang Q."/>
            <person name="Liu G."/>
            <person name="Zhang P."/>
            <person name="Song W."/>
            <person name="An N."/>
            <person name="Chalopin D."/>
            <person name="Volff J.N."/>
            <person name="Hong Y."/>
            <person name="Li Q."/>
            <person name="Sha Z."/>
            <person name="Zhou H."/>
            <person name="Xie M."/>
            <person name="Yu Q."/>
            <person name="Liu Y."/>
            <person name="Xiang H."/>
            <person name="Wang N."/>
            <person name="Wu K."/>
            <person name="Yang C."/>
            <person name="Zhou Q."/>
            <person name="Liao X."/>
            <person name="Yang L."/>
            <person name="Hu Q."/>
            <person name="Zhang J."/>
            <person name="Meng L."/>
            <person name="Jin L."/>
            <person name="Tian Y."/>
            <person name="Lian J."/>
            <person name="Yang J."/>
            <person name="Miao G."/>
            <person name="Liu S."/>
            <person name="Liang Z."/>
            <person name="Yan F."/>
            <person name="Li Y."/>
            <person name="Sun B."/>
            <person name="Zhang H."/>
            <person name="Zhang J."/>
            <person name="Zhu Y."/>
            <person name="Du M."/>
            <person name="Zhao Y."/>
            <person name="Schartl M."/>
            <person name="Tang Q."/>
            <person name="Wang J."/>
        </authorList>
    </citation>
    <scope>NUCLEOTIDE SEQUENCE</scope>
</reference>
<comment type="subunit">
    <text evidence="2">Interacts with ARRB1.</text>
</comment>
<dbReference type="SUPFAM" id="SSF81321">
    <property type="entry name" value="Family A G protein-coupled receptor-like"/>
    <property type="match status" value="1"/>
</dbReference>
<comment type="similarity">
    <text evidence="14">Belongs to the G-protein coupled receptor 1 family.</text>
</comment>
<evidence type="ECO:0000256" key="7">
    <source>
        <dbReference type="ARBA" id="ARBA00022989"/>
    </source>
</evidence>
<evidence type="ECO:0000256" key="12">
    <source>
        <dbReference type="ARBA" id="ARBA00023180"/>
    </source>
</evidence>
<dbReference type="PROSITE" id="PS00237">
    <property type="entry name" value="G_PROTEIN_RECEP_F1_1"/>
    <property type="match status" value="1"/>
</dbReference>
<feature type="transmembrane region" description="Helical" evidence="16">
    <location>
        <begin position="76"/>
        <end position="98"/>
    </location>
</feature>
<feature type="region of interest" description="Disordered" evidence="15">
    <location>
        <begin position="1"/>
        <end position="25"/>
    </location>
</feature>
<accession>A0A3P8UM78</accession>
<evidence type="ECO:0000256" key="8">
    <source>
        <dbReference type="ARBA" id="ARBA00023040"/>
    </source>
</evidence>
<dbReference type="OMA" id="WNIVIIR"/>
<feature type="region of interest" description="Disordered" evidence="15">
    <location>
        <begin position="370"/>
        <end position="390"/>
    </location>
</feature>
<dbReference type="InterPro" id="IPR000276">
    <property type="entry name" value="GPCR_Rhodpsn"/>
</dbReference>
<evidence type="ECO:0000313" key="19">
    <source>
        <dbReference type="Proteomes" id="UP000265120"/>
    </source>
</evidence>
<feature type="transmembrane region" description="Helical" evidence="16">
    <location>
        <begin position="313"/>
        <end position="332"/>
    </location>
</feature>
<dbReference type="CTD" id="5724"/>
<keyword evidence="19" id="KW-1185">Reference proteome</keyword>
<evidence type="ECO:0000256" key="15">
    <source>
        <dbReference type="SAM" id="MobiDB-lite"/>
    </source>
</evidence>
<dbReference type="PRINTS" id="PR01153">
    <property type="entry name" value="PAFRECEPTOR"/>
</dbReference>
<feature type="compositionally biased region" description="Low complexity" evidence="15">
    <location>
        <begin position="1"/>
        <end position="17"/>
    </location>
</feature>
<name>A0A3P8UM78_CYNSE</name>
<dbReference type="Ensembl" id="ENSCSET00000004363.1">
    <property type="protein sequence ID" value="ENSCSEP00000004308.1"/>
    <property type="gene ID" value="ENSCSEG00000002801.1"/>
</dbReference>
<keyword evidence="6 14" id="KW-0812">Transmembrane</keyword>
<sequence length="390" mass="43885">MTKMSTWTTETAEMMETSPPHPGSAAPNISTFLDSEFRYILFPVAYGIIFVLGLLANAYVLFVMRNLRKLKRMGEIFIYMTNLTVADLLFVSALPFWIGYYSRHGHWVYSDFMCRLTGSFFFINTYCSILFLGAITVNRHWAVVRPLDAASSDHRCRGIVVCIIIWGLTISMAIPSLMNPGIQTDQNNITRCFEGFQNQTDNEKKLIAAIHLVIIAAFFVVFFLIVVCNSLTARALVFGNTPQCSTRSKSSLSRKSRALQTLLAVVAVFALCFLPHHVIQGPWTLAVLQIQKGWGQVDWDQNTLQALNDTHQITLLFMGLNCLLDPVVYFFATTRFRKYIMAHIKKIGKGEGCSQTAVTDMSLESRKQSLADQSLRQHPGHKLADGNICN</sequence>
<keyword evidence="10" id="KW-1015">Disulfide bond</keyword>
<keyword evidence="12" id="KW-0325">Glycoprotein</keyword>
<feature type="transmembrane region" description="Helical" evidence="16">
    <location>
        <begin position="258"/>
        <end position="279"/>
    </location>
</feature>
<feature type="transmembrane region" description="Helical" evidence="16">
    <location>
        <begin position="118"/>
        <end position="137"/>
    </location>
</feature>